<comment type="similarity">
    <text evidence="1">Belongs to the SMC family. SbcC subfamily.</text>
</comment>
<dbReference type="PANTHER" id="PTHR32114">
    <property type="entry name" value="ABC TRANSPORTER ABCH.3"/>
    <property type="match status" value="1"/>
</dbReference>
<feature type="coiled-coil region" evidence="4">
    <location>
        <begin position="528"/>
        <end position="625"/>
    </location>
</feature>
<name>A0ABX2CPK8_9CYAN</name>
<evidence type="ECO:0000313" key="7">
    <source>
        <dbReference type="Proteomes" id="UP000702425"/>
    </source>
</evidence>
<feature type="coiled-coil region" evidence="4">
    <location>
        <begin position="768"/>
        <end position="850"/>
    </location>
</feature>
<feature type="domain" description="Rad50/SbcC-type AAA" evidence="5">
    <location>
        <begin position="6"/>
        <end position="197"/>
    </location>
</feature>
<organism evidence="6 7">
    <name type="scientific">Microcoleus asticus IPMA8</name>
    <dbReference type="NCBI Taxonomy" id="2563858"/>
    <lineage>
        <taxon>Bacteria</taxon>
        <taxon>Bacillati</taxon>
        <taxon>Cyanobacteriota</taxon>
        <taxon>Cyanophyceae</taxon>
        <taxon>Oscillatoriophycideae</taxon>
        <taxon>Oscillatoriales</taxon>
        <taxon>Microcoleaceae</taxon>
        <taxon>Microcoleus</taxon>
        <taxon>Microcoleus asticus</taxon>
    </lineage>
</organism>
<evidence type="ECO:0000256" key="1">
    <source>
        <dbReference type="ARBA" id="ARBA00006930"/>
    </source>
</evidence>
<keyword evidence="7" id="KW-1185">Reference proteome</keyword>
<dbReference type="InterPro" id="IPR038729">
    <property type="entry name" value="Rad50/SbcC_AAA"/>
</dbReference>
<dbReference type="RefSeq" id="WP_172184341.1">
    <property type="nucleotide sequence ID" value="NZ_CAWPPK010000001.1"/>
</dbReference>
<feature type="coiled-coil region" evidence="4">
    <location>
        <begin position="447"/>
        <end position="488"/>
    </location>
</feature>
<sequence>MRPLELILEGFTSFRQEQRLDFSQLDLFAITGATGAGKSSLLDAMTYALFGTTTRSGKQVSDLASQGSENLKVQLRFSVGSAQYRVTRRWRFRPKSPENKVILDHWQNGEWETLGTSIVAVQNTIEQILGMDFDTFTRAIVLPQGKFDEFIKGDTSKRREILRQLAGFEIFEQMRKETNELAKLLKQEREMVERQLAELSAPTADEVAERRSQLLILEQQLPEFDRAVMKAQKDLDEEEQLFSQIARWQELQQELAKLNANSAEIKILAQRLERAQAANHLQGDWALVRSARSQYETAESASVAARKLLIKARSELAVEQQKFDEAKAKEKALAPQIKAREDALAAAKVYEEQRTQLEKEVALAQKIQQEKLRFFQAADKELQAANTKIQGAGFRVTQTAAQLEQYSLGGKRLEQLQQIAPLLMEFQLVAKQGKAQEKLLDKSIAEKEKAQQNYVEVATNLEAAEIRLKECSRELETAETANAEAARLESVAAVRMSLNSGDTCPVCGGVHPESDRLPPLPNSNIVALTGLRQKLAAANQAFQAAQRLEAEGKSAVSACLQKESEIAQMLELTANRVAELQQQIAQILETPQWESLGLQQELAILKESDRKYRETEQQFQMASLEYDNCQQIFNFAAATQAAKQQEYQDAIAESDRRQQQLQSCVNALYQITEYQPYPNLAKALEEDKKNLTNLLKVAEKSYQTAQNTVIQAAEREQQAGEVFGQAQAHKQQLNLDWSEKLTAADFTEETFLAAVATVQEQSQWENAIRSHRESKIQLETRAKDLSEAIAGRTTDENNLAQVRSAKHTAQENLKQANNNRAELLAWIQVAAQNLEQAERLSQQITNFTEQEQTYHTLAQNLKSNEFQSYILEHLEAELVGSATLILQELTENRYKLRNQDGEYWVADNWNGGEARRVRTLSGGETFATSLSMALALSEKLSQGAHLGSLFLDEGFGTLDTETLESVTQILESLRQRERLIGVITHVRELGERLPAQVKVFKSPQGSKIELHRS</sequence>
<protein>
    <recommendedName>
        <fullName evidence="3">Nuclease SbcCD subunit C</fullName>
    </recommendedName>
</protein>
<dbReference type="Proteomes" id="UP000702425">
    <property type="component" value="Unassembled WGS sequence"/>
</dbReference>
<evidence type="ECO:0000256" key="2">
    <source>
        <dbReference type="ARBA" id="ARBA00011322"/>
    </source>
</evidence>
<evidence type="ECO:0000259" key="5">
    <source>
        <dbReference type="Pfam" id="PF13476"/>
    </source>
</evidence>
<dbReference type="InterPro" id="IPR027417">
    <property type="entry name" value="P-loop_NTPase"/>
</dbReference>
<dbReference type="SUPFAM" id="SSF52540">
    <property type="entry name" value="P-loop containing nucleoside triphosphate hydrolases"/>
    <property type="match status" value="1"/>
</dbReference>
<gene>
    <name evidence="6" type="primary">sbcC</name>
    <name evidence="6" type="ORF">E5S67_00049</name>
</gene>
<comment type="caution">
    <text evidence="6">The sequence shown here is derived from an EMBL/GenBank/DDBJ whole genome shotgun (WGS) entry which is preliminary data.</text>
</comment>
<accession>A0ABX2CPK8</accession>
<comment type="subunit">
    <text evidence="2">Heterodimer of SbcC and SbcD.</text>
</comment>
<evidence type="ECO:0000256" key="3">
    <source>
        <dbReference type="ARBA" id="ARBA00013368"/>
    </source>
</evidence>
<dbReference type="Pfam" id="PF13558">
    <property type="entry name" value="SbcC_Walker_B"/>
    <property type="match status" value="1"/>
</dbReference>
<dbReference type="Pfam" id="PF13476">
    <property type="entry name" value="AAA_23"/>
    <property type="match status" value="1"/>
</dbReference>
<dbReference type="Gene3D" id="3.40.50.300">
    <property type="entry name" value="P-loop containing nucleotide triphosphate hydrolases"/>
    <property type="match status" value="2"/>
</dbReference>
<evidence type="ECO:0000313" key="6">
    <source>
        <dbReference type="EMBL" id="NQE32337.1"/>
    </source>
</evidence>
<feature type="coiled-coil region" evidence="4">
    <location>
        <begin position="309"/>
        <end position="370"/>
    </location>
</feature>
<feature type="coiled-coil region" evidence="4">
    <location>
        <begin position="681"/>
        <end position="708"/>
    </location>
</feature>
<reference evidence="6 7" key="1">
    <citation type="journal article" date="2020" name="Sci. Rep.">
        <title>A novel cyanobacterial geosmin producer, revising GeoA distribution and dispersion patterns in Bacteria.</title>
        <authorList>
            <person name="Churro C."/>
            <person name="Semedo-Aguiar A.P."/>
            <person name="Silva A.D."/>
            <person name="Pereira-Leal J.B."/>
            <person name="Leite R.B."/>
        </authorList>
    </citation>
    <scope>NUCLEOTIDE SEQUENCE [LARGE SCALE GENOMIC DNA]</scope>
    <source>
        <strain evidence="6 7">IPMA8</strain>
    </source>
</reference>
<feature type="coiled-coil region" evidence="4">
    <location>
        <begin position="248"/>
        <end position="278"/>
    </location>
</feature>
<dbReference type="EMBL" id="SRRZ01000001">
    <property type="protein sequence ID" value="NQE32337.1"/>
    <property type="molecule type" value="Genomic_DNA"/>
</dbReference>
<keyword evidence="4" id="KW-0175">Coiled coil</keyword>
<proteinExistence type="inferred from homology"/>
<dbReference type="PANTHER" id="PTHR32114:SF2">
    <property type="entry name" value="ABC TRANSPORTER ABCH.3"/>
    <property type="match status" value="1"/>
</dbReference>
<evidence type="ECO:0000256" key="4">
    <source>
        <dbReference type="SAM" id="Coils"/>
    </source>
</evidence>